<proteinExistence type="predicted"/>
<dbReference type="EMBL" id="KZ772739">
    <property type="protein sequence ID" value="PTQ35938.1"/>
    <property type="molecule type" value="Genomic_DNA"/>
</dbReference>
<sequence>MMAARTSFRARGACCNTRGWRSFRVLTTLPNVHCGTFAKHASSRRRMPENRNELLGNDVIFRFSESMTKSFITSRRSRSDSLIRRNRNSASYSH</sequence>
<dbReference type="AlphaFoldDB" id="A0A2R6WPZ3"/>
<name>A0A2R6WPZ3_MARPO</name>
<protein>
    <submittedName>
        <fullName evidence="2">Uncharacterized protein</fullName>
    </submittedName>
</protein>
<evidence type="ECO:0000313" key="3">
    <source>
        <dbReference type="Proteomes" id="UP000244005"/>
    </source>
</evidence>
<accession>A0A2R6WPZ3</accession>
<reference evidence="3" key="1">
    <citation type="journal article" date="2017" name="Cell">
        <title>Insights into land plant evolution garnered from the Marchantia polymorpha genome.</title>
        <authorList>
            <person name="Bowman J.L."/>
            <person name="Kohchi T."/>
            <person name="Yamato K.T."/>
            <person name="Jenkins J."/>
            <person name="Shu S."/>
            <person name="Ishizaki K."/>
            <person name="Yamaoka S."/>
            <person name="Nishihama R."/>
            <person name="Nakamura Y."/>
            <person name="Berger F."/>
            <person name="Adam C."/>
            <person name="Aki S.S."/>
            <person name="Althoff F."/>
            <person name="Araki T."/>
            <person name="Arteaga-Vazquez M.A."/>
            <person name="Balasubrmanian S."/>
            <person name="Barry K."/>
            <person name="Bauer D."/>
            <person name="Boehm C.R."/>
            <person name="Briginshaw L."/>
            <person name="Caballero-Perez J."/>
            <person name="Catarino B."/>
            <person name="Chen F."/>
            <person name="Chiyoda S."/>
            <person name="Chovatia M."/>
            <person name="Davies K.M."/>
            <person name="Delmans M."/>
            <person name="Demura T."/>
            <person name="Dierschke T."/>
            <person name="Dolan L."/>
            <person name="Dorantes-Acosta A.E."/>
            <person name="Eklund D.M."/>
            <person name="Florent S.N."/>
            <person name="Flores-Sandoval E."/>
            <person name="Fujiyama A."/>
            <person name="Fukuzawa H."/>
            <person name="Galik B."/>
            <person name="Grimanelli D."/>
            <person name="Grimwood J."/>
            <person name="Grossniklaus U."/>
            <person name="Hamada T."/>
            <person name="Haseloff J."/>
            <person name="Hetherington A.J."/>
            <person name="Higo A."/>
            <person name="Hirakawa Y."/>
            <person name="Hundley H.N."/>
            <person name="Ikeda Y."/>
            <person name="Inoue K."/>
            <person name="Inoue S.I."/>
            <person name="Ishida S."/>
            <person name="Jia Q."/>
            <person name="Kakita M."/>
            <person name="Kanazawa T."/>
            <person name="Kawai Y."/>
            <person name="Kawashima T."/>
            <person name="Kennedy M."/>
            <person name="Kinose K."/>
            <person name="Kinoshita T."/>
            <person name="Kohara Y."/>
            <person name="Koide E."/>
            <person name="Komatsu K."/>
            <person name="Kopischke S."/>
            <person name="Kubo M."/>
            <person name="Kyozuka J."/>
            <person name="Lagercrantz U."/>
            <person name="Lin S.S."/>
            <person name="Lindquist E."/>
            <person name="Lipzen A.M."/>
            <person name="Lu C.W."/>
            <person name="De Luna E."/>
            <person name="Martienssen R.A."/>
            <person name="Minamino N."/>
            <person name="Mizutani M."/>
            <person name="Mizutani M."/>
            <person name="Mochizuki N."/>
            <person name="Monte I."/>
            <person name="Mosher R."/>
            <person name="Nagasaki H."/>
            <person name="Nakagami H."/>
            <person name="Naramoto S."/>
            <person name="Nishitani K."/>
            <person name="Ohtani M."/>
            <person name="Okamoto T."/>
            <person name="Okumura M."/>
            <person name="Phillips J."/>
            <person name="Pollak B."/>
            <person name="Reinders A."/>
            <person name="Rovekamp M."/>
            <person name="Sano R."/>
            <person name="Sawa S."/>
            <person name="Schmid M.W."/>
            <person name="Shirakawa M."/>
            <person name="Solano R."/>
            <person name="Spunde A."/>
            <person name="Suetsugu N."/>
            <person name="Sugano S."/>
            <person name="Sugiyama A."/>
            <person name="Sun R."/>
            <person name="Suzuki Y."/>
            <person name="Takenaka M."/>
            <person name="Takezawa D."/>
            <person name="Tomogane H."/>
            <person name="Tsuzuki M."/>
            <person name="Ueda T."/>
            <person name="Umeda M."/>
            <person name="Ward J.M."/>
            <person name="Watanabe Y."/>
            <person name="Yazaki K."/>
            <person name="Yokoyama R."/>
            <person name="Yoshitake Y."/>
            <person name="Yotsui I."/>
            <person name="Zachgo S."/>
            <person name="Schmutz J."/>
        </authorList>
    </citation>
    <scope>NUCLEOTIDE SEQUENCE [LARGE SCALE GENOMIC DNA]</scope>
    <source>
        <strain evidence="3">Tak-1</strain>
    </source>
</reference>
<dbReference type="Proteomes" id="UP000244005">
    <property type="component" value="Unassembled WGS sequence"/>
</dbReference>
<gene>
    <name evidence="2" type="ORF">MARPO_0067s0031</name>
</gene>
<organism evidence="2 3">
    <name type="scientific">Marchantia polymorpha</name>
    <name type="common">Common liverwort</name>
    <name type="synonym">Marchantia aquatica</name>
    <dbReference type="NCBI Taxonomy" id="3197"/>
    <lineage>
        <taxon>Eukaryota</taxon>
        <taxon>Viridiplantae</taxon>
        <taxon>Streptophyta</taxon>
        <taxon>Embryophyta</taxon>
        <taxon>Marchantiophyta</taxon>
        <taxon>Marchantiopsida</taxon>
        <taxon>Marchantiidae</taxon>
        <taxon>Marchantiales</taxon>
        <taxon>Marchantiaceae</taxon>
        <taxon>Marchantia</taxon>
    </lineage>
</organism>
<dbReference type="Gramene" id="Mp7g19470.1">
    <property type="protein sequence ID" value="Mp7g19470.1.cds1"/>
    <property type="gene ID" value="Mp7g19470"/>
</dbReference>
<evidence type="ECO:0000313" key="2">
    <source>
        <dbReference type="EMBL" id="PTQ35938.1"/>
    </source>
</evidence>
<keyword evidence="3" id="KW-1185">Reference proteome</keyword>
<feature type="region of interest" description="Disordered" evidence="1">
    <location>
        <begin position="75"/>
        <end position="94"/>
    </location>
</feature>
<evidence type="ECO:0000256" key="1">
    <source>
        <dbReference type="SAM" id="MobiDB-lite"/>
    </source>
</evidence>